<dbReference type="EMBL" id="CP122962">
    <property type="protein sequence ID" value="WGM58540.1"/>
    <property type="molecule type" value="Genomic_DNA"/>
</dbReference>
<name>A0AAF0K6T6_AGRTU</name>
<gene>
    <name evidence="1" type="ORF">CFBP5506_09375</name>
</gene>
<dbReference type="AlphaFoldDB" id="A0AAF0K6T6"/>
<dbReference type="Gene3D" id="2.60.120.260">
    <property type="entry name" value="Galactose-binding domain-like"/>
    <property type="match status" value="1"/>
</dbReference>
<evidence type="ECO:0000313" key="2">
    <source>
        <dbReference type="Proteomes" id="UP000305410"/>
    </source>
</evidence>
<evidence type="ECO:0000313" key="1">
    <source>
        <dbReference type="EMBL" id="WGM58540.1"/>
    </source>
</evidence>
<reference evidence="1" key="2">
    <citation type="submission" date="2023-04" db="EMBL/GenBank/DDBJ databases">
        <title>Complete genome sequence of Agrobacterium salinitolerans CFBP5506.</title>
        <authorList>
            <person name="Yen H.-C."/>
            <person name="Yan X.-H."/>
            <person name="Lai E.-M."/>
            <person name="Kuo C.-H."/>
        </authorList>
    </citation>
    <scope>NUCLEOTIDE SEQUENCE</scope>
    <source>
        <strain evidence="1">CFBP5506</strain>
    </source>
</reference>
<reference evidence="1" key="1">
    <citation type="submission" date="2019-04" db="EMBL/GenBank/DDBJ databases">
        <authorList>
            <person name="Chiang H.-Y."/>
            <person name="Huang Y.-Y."/>
            <person name="Chou L."/>
            <person name="Lai E.-M."/>
            <person name="Kuo C.-H."/>
        </authorList>
    </citation>
    <scope>NUCLEOTIDE SEQUENCE</scope>
    <source>
        <strain evidence="1">CFBP5506</strain>
    </source>
</reference>
<organism evidence="1 2">
    <name type="scientific">Agrobacterium tumefaciens</name>
    <dbReference type="NCBI Taxonomy" id="358"/>
    <lineage>
        <taxon>Bacteria</taxon>
        <taxon>Pseudomonadati</taxon>
        <taxon>Pseudomonadota</taxon>
        <taxon>Alphaproteobacteria</taxon>
        <taxon>Hyphomicrobiales</taxon>
        <taxon>Rhizobiaceae</taxon>
        <taxon>Rhizobium/Agrobacterium group</taxon>
        <taxon>Agrobacterium</taxon>
        <taxon>Agrobacterium tumefaciens complex</taxon>
    </lineage>
</organism>
<dbReference type="Proteomes" id="UP000305410">
    <property type="component" value="Chromosome Circular"/>
</dbReference>
<sequence>MKGSLLAWLLATECPLGIAYVNYWVRTQTGGARIYTKLVDQVTDAVLYDSVNAGPTVVGATWTRISIPVMITNETLIGITAEPVSPVTNTTVYIDDVVVANDACAF</sequence>
<proteinExistence type="predicted"/>
<accession>A0AAF0K6T6</accession>
<dbReference type="RefSeq" id="WP_136902998.1">
    <property type="nucleotide sequence ID" value="NZ_CP122962.1"/>
</dbReference>
<protein>
    <submittedName>
        <fullName evidence="1">Uncharacterized protein</fullName>
    </submittedName>
</protein>